<accession>B9KB16</accession>
<reference evidence="7 8" key="1">
    <citation type="journal article" date="2009" name="Biosci. Biotechnol. Biochem.">
        <title>WeGAS: a web-based microbial genome annotation system.</title>
        <authorList>
            <person name="Lee D."/>
            <person name="Seo H."/>
            <person name="Park C."/>
            <person name="Park K."/>
        </authorList>
    </citation>
    <scope>NUCLEOTIDE SEQUENCE [LARGE SCALE GENOMIC DNA]</scope>
    <source>
        <strain evidence="8">ATCC 49049 / DSM 4359 / NBRC 107923 / NS-E</strain>
    </source>
</reference>
<dbReference type="HOGENOM" id="CLU_044974_1_0_0"/>
<dbReference type="InterPro" id="IPR050833">
    <property type="entry name" value="Poly_Biosynth_Transport"/>
</dbReference>
<dbReference type="KEGG" id="tna:CTN_0036"/>
<protein>
    <submittedName>
        <fullName evidence="7">Repeat unit transporter</fullName>
    </submittedName>
</protein>
<feature type="transmembrane region" description="Helical" evidence="6">
    <location>
        <begin position="164"/>
        <end position="182"/>
    </location>
</feature>
<gene>
    <name evidence="7" type="ordered locus">CTN_0036</name>
</gene>
<keyword evidence="4 6" id="KW-1133">Transmembrane helix</keyword>
<keyword evidence="2" id="KW-1003">Cell membrane</keyword>
<evidence type="ECO:0000256" key="6">
    <source>
        <dbReference type="SAM" id="Phobius"/>
    </source>
</evidence>
<feature type="transmembrane region" description="Helical" evidence="6">
    <location>
        <begin position="246"/>
        <end position="269"/>
    </location>
</feature>
<keyword evidence="3 6" id="KW-0812">Transmembrane</keyword>
<evidence type="ECO:0000256" key="5">
    <source>
        <dbReference type="ARBA" id="ARBA00023136"/>
    </source>
</evidence>
<evidence type="ECO:0000313" key="8">
    <source>
        <dbReference type="Proteomes" id="UP000000445"/>
    </source>
</evidence>
<feature type="transmembrane region" description="Helical" evidence="6">
    <location>
        <begin position="347"/>
        <end position="368"/>
    </location>
</feature>
<feature type="transmembrane region" description="Helical" evidence="6">
    <location>
        <begin position="403"/>
        <end position="421"/>
    </location>
</feature>
<dbReference type="Proteomes" id="UP000000445">
    <property type="component" value="Chromosome"/>
</dbReference>
<evidence type="ECO:0000313" key="7">
    <source>
        <dbReference type="EMBL" id="ACM22212.1"/>
    </source>
</evidence>
<feature type="transmembrane region" description="Helical" evidence="6">
    <location>
        <begin position="84"/>
        <end position="102"/>
    </location>
</feature>
<proteinExistence type="predicted"/>
<evidence type="ECO:0000256" key="4">
    <source>
        <dbReference type="ARBA" id="ARBA00022989"/>
    </source>
</evidence>
<feature type="transmembrane region" description="Helical" evidence="6">
    <location>
        <begin position="314"/>
        <end position="335"/>
    </location>
</feature>
<evidence type="ECO:0000256" key="1">
    <source>
        <dbReference type="ARBA" id="ARBA00004651"/>
    </source>
</evidence>
<name>B9KB16_THENN</name>
<dbReference type="STRING" id="309803.CTN_0036"/>
<feature type="transmembrane region" description="Helical" evidence="6">
    <location>
        <begin position="12"/>
        <end position="31"/>
    </location>
</feature>
<keyword evidence="5 6" id="KW-0472">Membrane</keyword>
<feature type="transmembrane region" description="Helical" evidence="6">
    <location>
        <begin position="140"/>
        <end position="158"/>
    </location>
</feature>
<dbReference type="GO" id="GO:0005886">
    <property type="term" value="C:plasma membrane"/>
    <property type="evidence" value="ECO:0007669"/>
    <property type="project" value="UniProtKB-SubCell"/>
</dbReference>
<dbReference type="PANTHER" id="PTHR30250">
    <property type="entry name" value="PST FAMILY PREDICTED COLANIC ACID TRANSPORTER"/>
    <property type="match status" value="1"/>
</dbReference>
<sequence length="455" mass="52489">MNLKKDLVKVLGANFIQFLIGVVNGFLIPAVLEIDQYAYLKTFTLYTSYVGVLHFGFNDGIYLKYGGRKRHEIDLSSLKYERNFLLKFQLVVTLIFIVLGVLKKDFIIISFALTIVPSNLRTFFNFLYQAMGEFSVYSKIAVIYPISLLTFNLIIIFVLNSKSYIPFVISYLIALYLPYLVYEIEYNRSFKINNVAVGKDFSEIKMLFKIGIFIMLGNLSTLLVYSLDRWFVKLWLTIEDFAFYSFAVSLMSVINLVISSVAMTFYPYLSRGYTESLLNKLKSYLIIVGSISSTSYFIIGLIVKVFLFKYVKSLDIISILFASFPATAIISVLYTNLYKVNKLERKYFRTVVTILIISFTLNTIALSIGHNSQSIALATTITFYIWLFYSLKDFRDLRFHQKEFLFLVVYLSLFFICTLVLGFMEGFVTLGAGIFLLTITIYKKEFIELIGEIFK</sequence>
<dbReference type="RefSeq" id="WP_012310457.1">
    <property type="nucleotide sequence ID" value="NC_011978.1"/>
</dbReference>
<evidence type="ECO:0000256" key="3">
    <source>
        <dbReference type="ARBA" id="ARBA00022692"/>
    </source>
</evidence>
<organism evidence="7 8">
    <name type="scientific">Thermotoga neapolitana (strain ATCC 49049 / DSM 4359 / NBRC 107923 / NS-E)</name>
    <dbReference type="NCBI Taxonomy" id="309803"/>
    <lineage>
        <taxon>Bacteria</taxon>
        <taxon>Thermotogati</taxon>
        <taxon>Thermotogota</taxon>
        <taxon>Thermotogae</taxon>
        <taxon>Thermotogales</taxon>
        <taxon>Thermotogaceae</taxon>
        <taxon>Thermotoga</taxon>
    </lineage>
</organism>
<dbReference type="AlphaFoldDB" id="B9KB16"/>
<feature type="transmembrane region" description="Helical" evidence="6">
    <location>
        <begin position="374"/>
        <end position="391"/>
    </location>
</feature>
<dbReference type="PANTHER" id="PTHR30250:SF11">
    <property type="entry name" value="O-ANTIGEN TRANSPORTER-RELATED"/>
    <property type="match status" value="1"/>
</dbReference>
<feature type="transmembrane region" description="Helical" evidence="6">
    <location>
        <begin position="281"/>
        <end position="308"/>
    </location>
</feature>
<keyword evidence="8" id="KW-1185">Reference proteome</keyword>
<feature type="transmembrane region" description="Helical" evidence="6">
    <location>
        <begin position="108"/>
        <end position="128"/>
    </location>
</feature>
<dbReference type="eggNOG" id="COG2244">
    <property type="taxonomic scope" value="Bacteria"/>
</dbReference>
<feature type="transmembrane region" description="Helical" evidence="6">
    <location>
        <begin position="206"/>
        <end position="226"/>
    </location>
</feature>
<evidence type="ECO:0000256" key="2">
    <source>
        <dbReference type="ARBA" id="ARBA00022475"/>
    </source>
</evidence>
<dbReference type="EMBL" id="CP000916">
    <property type="protein sequence ID" value="ACM22212.1"/>
    <property type="molecule type" value="Genomic_DNA"/>
</dbReference>
<feature type="transmembrane region" description="Helical" evidence="6">
    <location>
        <begin position="43"/>
        <end position="63"/>
    </location>
</feature>
<comment type="subcellular location">
    <subcellularLocation>
        <location evidence="1">Cell membrane</location>
        <topology evidence="1">Multi-pass membrane protein</topology>
    </subcellularLocation>
</comment>